<dbReference type="Gene3D" id="2.150.10.10">
    <property type="entry name" value="Serralysin-like metalloprotease, C-terminal"/>
    <property type="match status" value="1"/>
</dbReference>
<dbReference type="Pfam" id="PF00353">
    <property type="entry name" value="HemolysinCabind"/>
    <property type="match status" value="1"/>
</dbReference>
<dbReference type="SUPFAM" id="SSF51120">
    <property type="entry name" value="beta-Roll"/>
    <property type="match status" value="1"/>
</dbReference>
<dbReference type="InterPro" id="IPR001343">
    <property type="entry name" value="Hemolysn_Ca-bd"/>
</dbReference>
<dbReference type="InterPro" id="IPR018511">
    <property type="entry name" value="Hemolysin-typ_Ca-bd_CS"/>
</dbReference>
<sequence length="210" mass="21738">MPNNNSIIQTLSGGQIILRYNNITQFNVIGTSFNDTLNGGAGNDILTGDTGNDILNGGTGDDSLYGGSGNDTLTGGVGNDNLIFGDFSNFSTIGIDTITDFTKGSDRLLLSQRTFNQLTRNGDLTLKAHEFATINSSSSLEASLAGSSNALIVYNTTTGNLFYNADGAIAGFGTGGQFAKLSNKAQLDSSDFSIAMFVSTGGSSPFVPVP</sequence>
<accession>A3IYT3</accession>
<name>A3IYT3_9CHRO</name>
<dbReference type="GO" id="GO:0005615">
    <property type="term" value="C:extracellular space"/>
    <property type="evidence" value="ECO:0007669"/>
    <property type="project" value="InterPro"/>
</dbReference>
<dbReference type="PANTHER" id="PTHR38340">
    <property type="entry name" value="S-LAYER PROTEIN"/>
    <property type="match status" value="1"/>
</dbReference>
<organism evidence="3 4">
    <name type="scientific">Crocosphaera chwakensis CCY0110</name>
    <dbReference type="NCBI Taxonomy" id="391612"/>
    <lineage>
        <taxon>Bacteria</taxon>
        <taxon>Bacillati</taxon>
        <taxon>Cyanobacteriota</taxon>
        <taxon>Cyanophyceae</taxon>
        <taxon>Oscillatoriophycideae</taxon>
        <taxon>Chroococcales</taxon>
        <taxon>Aphanothecaceae</taxon>
        <taxon>Crocosphaera</taxon>
        <taxon>Crocosphaera chwakensis</taxon>
    </lineage>
</organism>
<evidence type="ECO:0000256" key="2">
    <source>
        <dbReference type="ARBA" id="ARBA00022525"/>
    </source>
</evidence>
<comment type="subcellular location">
    <subcellularLocation>
        <location evidence="1">Secreted</location>
    </subcellularLocation>
</comment>
<dbReference type="AlphaFoldDB" id="A3IYT3"/>
<dbReference type="InterPro" id="IPR050557">
    <property type="entry name" value="RTX_toxin/Mannuronan_C5-epim"/>
</dbReference>
<dbReference type="PANTHER" id="PTHR38340:SF1">
    <property type="entry name" value="S-LAYER PROTEIN"/>
    <property type="match status" value="1"/>
</dbReference>
<protein>
    <submittedName>
        <fullName evidence="3">Polymorphic membrane protein</fullName>
    </submittedName>
</protein>
<dbReference type="InterPro" id="IPR011049">
    <property type="entry name" value="Serralysin-like_metalloprot_C"/>
</dbReference>
<comment type="caution">
    <text evidence="3">The sequence shown here is derived from an EMBL/GenBank/DDBJ whole genome shotgun (WGS) entry which is preliminary data.</text>
</comment>
<keyword evidence="4" id="KW-1185">Reference proteome</keyword>
<reference evidence="3 4" key="1">
    <citation type="submission" date="2007-03" db="EMBL/GenBank/DDBJ databases">
        <authorList>
            <person name="Stal L."/>
            <person name="Ferriera S."/>
            <person name="Johnson J."/>
            <person name="Kravitz S."/>
            <person name="Beeson K."/>
            <person name="Sutton G."/>
            <person name="Rogers Y.-H."/>
            <person name="Friedman R."/>
            <person name="Frazier M."/>
            <person name="Venter J.C."/>
        </authorList>
    </citation>
    <scope>NUCLEOTIDE SEQUENCE [LARGE SCALE GENOMIC DNA]</scope>
    <source>
        <strain evidence="3 4">CCY0110</strain>
    </source>
</reference>
<dbReference type="GO" id="GO:0005509">
    <property type="term" value="F:calcium ion binding"/>
    <property type="evidence" value="ECO:0007669"/>
    <property type="project" value="InterPro"/>
</dbReference>
<dbReference type="Proteomes" id="UP000003781">
    <property type="component" value="Unassembled WGS sequence"/>
</dbReference>
<dbReference type="EMBL" id="AAXW01000087">
    <property type="protein sequence ID" value="EAZ88374.1"/>
    <property type="molecule type" value="Genomic_DNA"/>
</dbReference>
<dbReference type="PRINTS" id="PR00313">
    <property type="entry name" value="CABNDNGRPT"/>
</dbReference>
<proteinExistence type="predicted"/>
<evidence type="ECO:0000313" key="3">
    <source>
        <dbReference type="EMBL" id="EAZ88374.1"/>
    </source>
</evidence>
<keyword evidence="2" id="KW-0964">Secreted</keyword>
<dbReference type="OrthoDB" id="427335at2"/>
<gene>
    <name evidence="3" type="ORF">CY0110_04378</name>
</gene>
<dbReference type="eggNOG" id="COG2931">
    <property type="taxonomic scope" value="Bacteria"/>
</dbReference>
<dbReference type="PROSITE" id="PS00330">
    <property type="entry name" value="HEMOLYSIN_CALCIUM"/>
    <property type="match status" value="3"/>
</dbReference>
<evidence type="ECO:0000256" key="1">
    <source>
        <dbReference type="ARBA" id="ARBA00004613"/>
    </source>
</evidence>
<dbReference type="RefSeq" id="WP_008278549.1">
    <property type="nucleotide sequence ID" value="NZ_AAXW01000087.1"/>
</dbReference>
<evidence type="ECO:0000313" key="4">
    <source>
        <dbReference type="Proteomes" id="UP000003781"/>
    </source>
</evidence>